<dbReference type="Proteomes" id="UP001147747">
    <property type="component" value="Unassembled WGS sequence"/>
</dbReference>
<reference evidence="2" key="2">
    <citation type="journal article" date="2023" name="IMA Fungus">
        <title>Comparative genomic study of the Penicillium genus elucidates a diverse pangenome and 15 lateral gene transfer events.</title>
        <authorList>
            <person name="Petersen C."/>
            <person name="Sorensen T."/>
            <person name="Nielsen M.R."/>
            <person name="Sondergaard T.E."/>
            <person name="Sorensen J.L."/>
            <person name="Fitzpatrick D.A."/>
            <person name="Frisvad J.C."/>
            <person name="Nielsen K.L."/>
        </authorList>
    </citation>
    <scope>NUCLEOTIDE SEQUENCE</scope>
    <source>
        <strain evidence="2">IBT 29677</strain>
    </source>
</reference>
<gene>
    <name evidence="2" type="ORF">N7509_005886</name>
</gene>
<sequence length="150" mass="17133">MCESSCPLHGDTLASFTEEHGSPPPDPIQHQGLQPNAEKLVYPIGYYGQIYDPDDINEVQNLYKDRLAVREQIDWECRRIGLRLMRLRELQALRRHVDGGPSECSSVSSRTSSEEGDIYGSLWNWKNSDGDLLEEIRDLKLKSKEDEEGL</sequence>
<dbReference type="GeneID" id="81369503"/>
<dbReference type="EMBL" id="JAPZBU010000006">
    <property type="protein sequence ID" value="KAJ5397773.1"/>
    <property type="molecule type" value="Genomic_DNA"/>
</dbReference>
<evidence type="ECO:0000313" key="2">
    <source>
        <dbReference type="EMBL" id="KAJ5397773.1"/>
    </source>
</evidence>
<evidence type="ECO:0000256" key="1">
    <source>
        <dbReference type="SAM" id="MobiDB-lite"/>
    </source>
</evidence>
<dbReference type="AlphaFoldDB" id="A0A9X0BAI9"/>
<accession>A0A9X0BAI9</accession>
<name>A0A9X0BAI9_9EURO</name>
<proteinExistence type="predicted"/>
<comment type="caution">
    <text evidence="2">The sequence shown here is derived from an EMBL/GenBank/DDBJ whole genome shotgun (WGS) entry which is preliminary data.</text>
</comment>
<dbReference type="OrthoDB" id="4366188at2759"/>
<reference evidence="2" key="1">
    <citation type="submission" date="2022-12" db="EMBL/GenBank/DDBJ databases">
        <authorList>
            <person name="Petersen C."/>
        </authorList>
    </citation>
    <scope>NUCLEOTIDE SEQUENCE</scope>
    <source>
        <strain evidence="2">IBT 29677</strain>
    </source>
</reference>
<organism evidence="2 3">
    <name type="scientific">Penicillium cosmopolitanum</name>
    <dbReference type="NCBI Taxonomy" id="1131564"/>
    <lineage>
        <taxon>Eukaryota</taxon>
        <taxon>Fungi</taxon>
        <taxon>Dikarya</taxon>
        <taxon>Ascomycota</taxon>
        <taxon>Pezizomycotina</taxon>
        <taxon>Eurotiomycetes</taxon>
        <taxon>Eurotiomycetidae</taxon>
        <taxon>Eurotiales</taxon>
        <taxon>Aspergillaceae</taxon>
        <taxon>Penicillium</taxon>
    </lineage>
</organism>
<keyword evidence="3" id="KW-1185">Reference proteome</keyword>
<protein>
    <submittedName>
        <fullName evidence="2">Uncharacterized protein</fullName>
    </submittedName>
</protein>
<dbReference type="RefSeq" id="XP_056489825.1">
    <property type="nucleotide sequence ID" value="XM_056630523.1"/>
</dbReference>
<evidence type="ECO:0000313" key="3">
    <source>
        <dbReference type="Proteomes" id="UP001147747"/>
    </source>
</evidence>
<feature type="region of interest" description="Disordered" evidence="1">
    <location>
        <begin position="13"/>
        <end position="32"/>
    </location>
</feature>